<dbReference type="InterPro" id="IPR031165">
    <property type="entry name" value="GNAT_YJDJ"/>
</dbReference>
<dbReference type="PANTHER" id="PTHR31435">
    <property type="entry name" value="PROTEIN NATD1"/>
    <property type="match status" value="1"/>
</dbReference>
<sequence length="90" mass="10481">MHYEVFDNRIVYRDDEKIYAEVTFPKVEGNIVDINHTFVDESLRGKGIAGMLMYMVAMDLKNSNRVAKLSCTFAVKWFDMHPEYKALVVD</sequence>
<dbReference type="PANTHER" id="PTHR31435:SF10">
    <property type="entry name" value="BSR4717 PROTEIN"/>
    <property type="match status" value="1"/>
</dbReference>
<evidence type="ECO:0000313" key="2">
    <source>
        <dbReference type="EMBL" id="MPN35451.1"/>
    </source>
</evidence>
<organism evidence="2">
    <name type="scientific">bioreactor metagenome</name>
    <dbReference type="NCBI Taxonomy" id="1076179"/>
    <lineage>
        <taxon>unclassified sequences</taxon>
        <taxon>metagenomes</taxon>
        <taxon>ecological metagenomes</taxon>
    </lineage>
</organism>
<reference evidence="2" key="1">
    <citation type="submission" date="2019-08" db="EMBL/GenBank/DDBJ databases">
        <authorList>
            <person name="Kucharzyk K."/>
            <person name="Murdoch R.W."/>
            <person name="Higgins S."/>
            <person name="Loffler F."/>
        </authorList>
    </citation>
    <scope>NUCLEOTIDE SEQUENCE</scope>
</reference>
<comment type="caution">
    <text evidence="2">The sequence shown here is derived from an EMBL/GenBank/DDBJ whole genome shotgun (WGS) entry which is preliminary data.</text>
</comment>
<protein>
    <recommendedName>
        <fullName evidence="1">N-acetyltransferase domain-containing protein</fullName>
    </recommendedName>
</protein>
<dbReference type="InterPro" id="IPR016181">
    <property type="entry name" value="Acyl_CoA_acyltransferase"/>
</dbReference>
<evidence type="ECO:0000259" key="1">
    <source>
        <dbReference type="PROSITE" id="PS51729"/>
    </source>
</evidence>
<dbReference type="EMBL" id="VSSQ01089041">
    <property type="protein sequence ID" value="MPN35451.1"/>
    <property type="molecule type" value="Genomic_DNA"/>
</dbReference>
<gene>
    <name evidence="2" type="ORF">SDC9_182949</name>
</gene>
<dbReference type="CDD" id="cd04301">
    <property type="entry name" value="NAT_SF"/>
    <property type="match status" value="1"/>
</dbReference>
<accession>A0A645H8T6</accession>
<dbReference type="InterPro" id="IPR045057">
    <property type="entry name" value="Gcn5-rel_NAT"/>
</dbReference>
<feature type="domain" description="N-acetyltransferase" evidence="1">
    <location>
        <begin position="2"/>
        <end position="89"/>
    </location>
</feature>
<proteinExistence type="predicted"/>
<dbReference type="PROSITE" id="PS51729">
    <property type="entry name" value="GNAT_YJDJ"/>
    <property type="match status" value="1"/>
</dbReference>
<name>A0A645H8T6_9ZZZZ</name>
<dbReference type="Gene3D" id="3.40.630.30">
    <property type="match status" value="1"/>
</dbReference>
<dbReference type="SUPFAM" id="SSF55729">
    <property type="entry name" value="Acyl-CoA N-acyltransferases (Nat)"/>
    <property type="match status" value="1"/>
</dbReference>
<dbReference type="Pfam" id="PF14542">
    <property type="entry name" value="Acetyltransf_CG"/>
    <property type="match status" value="1"/>
</dbReference>
<dbReference type="AlphaFoldDB" id="A0A645H8T6"/>